<dbReference type="OrthoDB" id="2139606at2759"/>
<keyword evidence="1" id="KW-0472">Membrane</keyword>
<dbReference type="GO" id="GO:0005789">
    <property type="term" value="C:endoplasmic reticulum membrane"/>
    <property type="evidence" value="ECO:0007669"/>
    <property type="project" value="InterPro"/>
</dbReference>
<keyword evidence="1" id="KW-0812">Transmembrane</keyword>
<dbReference type="PANTHER" id="PTHR28147:SF1">
    <property type="entry name" value="N-GLYCOSYLATION PROTEIN EOS1"/>
    <property type="match status" value="1"/>
</dbReference>
<protein>
    <recommendedName>
        <fullName evidence="4">N-glycosylation protein EOS1</fullName>
    </recommendedName>
</protein>
<evidence type="ECO:0000313" key="3">
    <source>
        <dbReference type="Proteomes" id="UP000326757"/>
    </source>
</evidence>
<dbReference type="Pfam" id="PF12326">
    <property type="entry name" value="EOS1"/>
    <property type="match status" value="1"/>
</dbReference>
<accession>A0A5N6JR44</accession>
<dbReference type="GO" id="GO:0006487">
    <property type="term" value="P:protein N-linked glycosylation"/>
    <property type="evidence" value="ECO:0007669"/>
    <property type="project" value="TreeGrafter"/>
</dbReference>
<keyword evidence="1" id="KW-1133">Transmembrane helix</keyword>
<dbReference type="Proteomes" id="UP000326757">
    <property type="component" value="Unassembled WGS sequence"/>
</dbReference>
<dbReference type="InterPro" id="IPR021100">
    <property type="entry name" value="N-glycosylation_EOS1"/>
</dbReference>
<gene>
    <name evidence="2" type="ORF">EYC80_010951</name>
</gene>
<evidence type="ECO:0008006" key="4">
    <source>
        <dbReference type="Google" id="ProtNLM"/>
    </source>
</evidence>
<feature type="transmembrane region" description="Helical" evidence="1">
    <location>
        <begin position="128"/>
        <end position="149"/>
    </location>
</feature>
<dbReference type="EMBL" id="VIGI01000017">
    <property type="protein sequence ID" value="KAB8290526.1"/>
    <property type="molecule type" value="Genomic_DNA"/>
</dbReference>
<name>A0A5N6JR44_MONLA</name>
<keyword evidence="3" id="KW-1185">Reference proteome</keyword>
<evidence type="ECO:0000256" key="1">
    <source>
        <dbReference type="SAM" id="Phobius"/>
    </source>
</evidence>
<feature type="transmembrane region" description="Helical" evidence="1">
    <location>
        <begin position="256"/>
        <end position="273"/>
    </location>
</feature>
<dbReference type="AlphaFoldDB" id="A0A5N6JR44"/>
<comment type="caution">
    <text evidence="2">The sequence shown here is derived from an EMBL/GenBank/DDBJ whole genome shotgun (WGS) entry which is preliminary data.</text>
</comment>
<reference evidence="2 3" key="1">
    <citation type="submission" date="2019-06" db="EMBL/GenBank/DDBJ databases">
        <title>Genome Sequence of the Brown Rot Fungal Pathogen Monilinia laxa.</title>
        <authorList>
            <person name="De Miccolis Angelini R.M."/>
            <person name="Landi L."/>
            <person name="Abate D."/>
            <person name="Pollastro S."/>
            <person name="Romanazzi G."/>
            <person name="Faretra F."/>
        </authorList>
    </citation>
    <scope>NUCLEOTIDE SEQUENCE [LARGE SCALE GENOMIC DNA]</scope>
    <source>
        <strain evidence="2 3">Mlax316</strain>
    </source>
</reference>
<feature type="transmembrane region" description="Helical" evidence="1">
    <location>
        <begin position="224"/>
        <end position="244"/>
    </location>
</feature>
<proteinExistence type="predicted"/>
<dbReference type="GO" id="GO:0034599">
    <property type="term" value="P:cellular response to oxidative stress"/>
    <property type="evidence" value="ECO:0007669"/>
    <property type="project" value="InterPro"/>
</dbReference>
<sequence length="336" mass="38379">MWLCCGWLFELDRSTRLKDNRVGGGLARTLLAPCNPLPFVLHDTSKFHQKYFCSYSQSSLRETLTHFLHSQRLQSGSICPPFPTPPSEIPSTTISPSAYQPNLHPADPEGKTSVLHPRVAVLLGVARVWHFPLLFCRLLSIAPAIWWGLRCALTFMRELLWDEMNVLEAKWTIEKRIRVTEVFLAILWVWTNSSPKCFSSAYLAFFFTDCLMSRWLLNYAPQATIVRLLTINLINAYTTSWILYLSGGSEDPRLLLPAWICIASTLTFLYHMTHPRLAIRKETSLSISVFSIASFISMVSLLSQLYLSRTDLPPLPLIVHLKEVWGYVKLGFRLMA</sequence>
<dbReference type="PANTHER" id="PTHR28147">
    <property type="entry name" value="N-GLYCOSYLATION PROTEIN EOS1"/>
    <property type="match status" value="1"/>
</dbReference>
<feature type="transmembrane region" description="Helical" evidence="1">
    <location>
        <begin position="285"/>
        <end position="307"/>
    </location>
</feature>
<evidence type="ECO:0000313" key="2">
    <source>
        <dbReference type="EMBL" id="KAB8290526.1"/>
    </source>
</evidence>
<organism evidence="2 3">
    <name type="scientific">Monilinia laxa</name>
    <name type="common">Brown rot fungus</name>
    <name type="synonym">Sclerotinia laxa</name>
    <dbReference type="NCBI Taxonomy" id="61186"/>
    <lineage>
        <taxon>Eukaryota</taxon>
        <taxon>Fungi</taxon>
        <taxon>Dikarya</taxon>
        <taxon>Ascomycota</taxon>
        <taxon>Pezizomycotina</taxon>
        <taxon>Leotiomycetes</taxon>
        <taxon>Helotiales</taxon>
        <taxon>Sclerotiniaceae</taxon>
        <taxon>Monilinia</taxon>
    </lineage>
</organism>